<evidence type="ECO:0000313" key="2">
    <source>
        <dbReference type="Proteomes" id="UP000317332"/>
    </source>
</evidence>
<accession>A0A506PLA1</accession>
<evidence type="ECO:0000313" key="1">
    <source>
        <dbReference type="EMBL" id="TPV34643.1"/>
    </source>
</evidence>
<comment type="caution">
    <text evidence="1">The sequence shown here is derived from an EMBL/GenBank/DDBJ whole genome shotgun (WGS) entry which is preliminary data.</text>
</comment>
<dbReference type="OrthoDB" id="1134537at2"/>
<reference evidence="1 2" key="1">
    <citation type="submission" date="2019-06" db="EMBL/GenBank/DDBJ databases">
        <title>Flavobacteriaceae Paucihalobacterium erythroidium CWB-1, complete genome.</title>
        <authorList>
            <person name="Wu S."/>
        </authorList>
    </citation>
    <scope>NUCLEOTIDE SEQUENCE [LARGE SCALE GENOMIC DNA]</scope>
    <source>
        <strain evidence="1 2">CWB-1</strain>
    </source>
</reference>
<dbReference type="AlphaFoldDB" id="A0A506PLA1"/>
<proteinExistence type="predicted"/>
<organism evidence="1 2">
    <name type="scientific">Paucihalobacter ruber</name>
    <dbReference type="NCBI Taxonomy" id="2567861"/>
    <lineage>
        <taxon>Bacteria</taxon>
        <taxon>Pseudomonadati</taxon>
        <taxon>Bacteroidota</taxon>
        <taxon>Flavobacteriia</taxon>
        <taxon>Flavobacteriales</taxon>
        <taxon>Flavobacteriaceae</taxon>
        <taxon>Paucihalobacter</taxon>
    </lineage>
</organism>
<sequence length="182" mass="21155">MPKPIIYVAIISIVIQSKLHSQETEKTSGIFYKASLATTISVNENYEIFDEDSGTFFVPNSIFVNNTIGYQFDTRSMLGLNVEYNYHGNNRLHFLPIHLSFQYNVLQFDDNFFLRGSYGRLVGISKDFETGTFYRVGAGYQLFDANFKNSWHFGLDFTRKRFGFRQTEKLSSVSIFLEFMLF</sequence>
<protein>
    <recommendedName>
        <fullName evidence="3">Outer membrane protein beta-barrel domain-containing protein</fullName>
    </recommendedName>
</protein>
<dbReference type="Proteomes" id="UP000317332">
    <property type="component" value="Unassembled WGS sequence"/>
</dbReference>
<evidence type="ECO:0008006" key="3">
    <source>
        <dbReference type="Google" id="ProtNLM"/>
    </source>
</evidence>
<name>A0A506PLA1_9FLAO</name>
<dbReference type="EMBL" id="VHIQ01000002">
    <property type="protein sequence ID" value="TPV34643.1"/>
    <property type="molecule type" value="Genomic_DNA"/>
</dbReference>
<dbReference type="RefSeq" id="WP_140989066.1">
    <property type="nucleotide sequence ID" value="NZ_VHIQ01000002.1"/>
</dbReference>
<keyword evidence="2" id="KW-1185">Reference proteome</keyword>
<gene>
    <name evidence="1" type="ORF">FJ651_03695</name>
</gene>